<keyword evidence="1" id="KW-0472">Membrane</keyword>
<name>A0ABX1JP44_9MICC</name>
<dbReference type="EMBL" id="JAAZSR010000171">
    <property type="protein sequence ID" value="NKX51097.1"/>
    <property type="molecule type" value="Genomic_DNA"/>
</dbReference>
<evidence type="ECO:0000313" key="2">
    <source>
        <dbReference type="EMBL" id="NKX51097.1"/>
    </source>
</evidence>
<feature type="transmembrane region" description="Helical" evidence="1">
    <location>
        <begin position="122"/>
        <end position="142"/>
    </location>
</feature>
<feature type="transmembrane region" description="Helical" evidence="1">
    <location>
        <begin position="37"/>
        <end position="58"/>
    </location>
</feature>
<dbReference type="Proteomes" id="UP000523795">
    <property type="component" value="Unassembled WGS sequence"/>
</dbReference>
<reference evidence="2 3" key="1">
    <citation type="submission" date="2020-04" db="EMBL/GenBank/DDBJ databases">
        <authorList>
            <person name="Liu S."/>
        </authorList>
    </citation>
    <scope>NUCLEOTIDE SEQUENCE [LARGE SCALE GENOMIC DNA]</scope>
    <source>
        <strain evidence="2 3">CGMCC 1.15091</strain>
    </source>
</reference>
<evidence type="ECO:0000256" key="1">
    <source>
        <dbReference type="SAM" id="Phobius"/>
    </source>
</evidence>
<keyword evidence="1" id="KW-0812">Transmembrane</keyword>
<accession>A0ABX1JP44</accession>
<feature type="transmembrane region" description="Helical" evidence="1">
    <location>
        <begin position="12"/>
        <end position="30"/>
    </location>
</feature>
<protein>
    <submittedName>
        <fullName evidence="2">Uncharacterized protein</fullName>
    </submittedName>
</protein>
<keyword evidence="1" id="KW-1133">Transmembrane helix</keyword>
<comment type="caution">
    <text evidence="2">The sequence shown here is derived from an EMBL/GenBank/DDBJ whole genome shotgun (WGS) entry which is preliminary data.</text>
</comment>
<proteinExistence type="predicted"/>
<keyword evidence="3" id="KW-1185">Reference proteome</keyword>
<evidence type="ECO:0000313" key="3">
    <source>
        <dbReference type="Proteomes" id="UP000523795"/>
    </source>
</evidence>
<gene>
    <name evidence="2" type="ORF">HER39_11100</name>
</gene>
<organism evidence="2 3">
    <name type="scientific">Arthrobacter deserti</name>
    <dbReference type="NCBI Taxonomy" id="1742687"/>
    <lineage>
        <taxon>Bacteria</taxon>
        <taxon>Bacillati</taxon>
        <taxon>Actinomycetota</taxon>
        <taxon>Actinomycetes</taxon>
        <taxon>Micrococcales</taxon>
        <taxon>Micrococcaceae</taxon>
        <taxon>Arthrobacter</taxon>
    </lineage>
</organism>
<sequence length="204" mass="21954">MDLWGGMGRDELRIFCWIAAAVFALAAGLWRWCRLHWAALSSVLLFAALNAGAGIYVLSHYSDPRWSAGGQPLLSVPSLSGTPVVGQYLGPLDSALNEVVGGVNEFLAFQQALPVALEFLGVSGWALLVSIPLAVLAVVISAGSRRAAARRRTAEFEKYRATVDLHKDELEQLKRQIPAGNSAGTVLPAEYELTDVRPGLTRRG</sequence>